<proteinExistence type="predicted"/>
<reference evidence="1" key="1">
    <citation type="submission" date="2022-05" db="EMBL/GenBank/DDBJ databases">
        <title>Sphingomonas sp. strain RP10 Genome sequencing and assembly.</title>
        <authorList>
            <person name="Kim I."/>
        </authorList>
    </citation>
    <scope>NUCLEOTIDE SEQUENCE</scope>
    <source>
        <strain evidence="1">RP10</strain>
    </source>
</reference>
<sequence length="246" mass="27081">MAACLGLTVVAAACALSNNRATANYRVTVSLLVDGKPRTGSAVWSASVWRPTIPLVSRYEGAFHGDAIPIEIGPNHYIFAMLLDSLPGRSSLAFQSPTLGAGSLPRVLFSDIAPYKGRDEVELLRSISTIRDIPGKLVCEGNGRPIVGWTSDHKARKALFCFTFSESNGSGDPRKLSLIDADRVYFDRSNRIHFLDATVQMTDHPVTEDLKRILPLMKGKLDFSDRIDDRAASAEHLPFFIYAMRR</sequence>
<protein>
    <submittedName>
        <fullName evidence="1">Uncharacterized protein</fullName>
    </submittedName>
</protein>
<organism evidence="1 2">
    <name type="scientific">Sphingomonas liriopis</name>
    <dbReference type="NCBI Taxonomy" id="2949094"/>
    <lineage>
        <taxon>Bacteria</taxon>
        <taxon>Pseudomonadati</taxon>
        <taxon>Pseudomonadota</taxon>
        <taxon>Alphaproteobacteria</taxon>
        <taxon>Sphingomonadales</taxon>
        <taxon>Sphingomonadaceae</taxon>
        <taxon>Sphingomonas</taxon>
    </lineage>
</organism>
<dbReference type="EMBL" id="JAMLDY010000002">
    <property type="protein sequence ID" value="MCP3733715.1"/>
    <property type="molecule type" value="Genomic_DNA"/>
</dbReference>
<dbReference type="AlphaFoldDB" id="A0A9X2HVX0"/>
<accession>A0A9X2HVX0</accession>
<keyword evidence="2" id="KW-1185">Reference proteome</keyword>
<gene>
    <name evidence="1" type="ORF">M9979_02310</name>
</gene>
<name>A0A9X2HVX0_9SPHN</name>
<evidence type="ECO:0000313" key="1">
    <source>
        <dbReference type="EMBL" id="MCP3733715.1"/>
    </source>
</evidence>
<evidence type="ECO:0000313" key="2">
    <source>
        <dbReference type="Proteomes" id="UP001139486"/>
    </source>
</evidence>
<dbReference type="Proteomes" id="UP001139486">
    <property type="component" value="Unassembled WGS sequence"/>
</dbReference>
<comment type="caution">
    <text evidence="1">The sequence shown here is derived from an EMBL/GenBank/DDBJ whole genome shotgun (WGS) entry which is preliminary data.</text>
</comment>
<dbReference type="RefSeq" id="WP_254287720.1">
    <property type="nucleotide sequence ID" value="NZ_JAMLDY010000002.1"/>
</dbReference>